<evidence type="ECO:0000256" key="5">
    <source>
        <dbReference type="ARBA" id="ARBA00022771"/>
    </source>
</evidence>
<dbReference type="OrthoDB" id="10009520at2759"/>
<evidence type="ECO:0000259" key="9">
    <source>
        <dbReference type="PROSITE" id="PS50103"/>
    </source>
</evidence>
<evidence type="ECO:0000256" key="8">
    <source>
        <dbReference type="PROSITE-ProRule" id="PRU00723"/>
    </source>
</evidence>
<dbReference type="CDD" id="cd16449">
    <property type="entry name" value="RING-HC"/>
    <property type="match status" value="1"/>
</dbReference>
<keyword evidence="6" id="KW-0833">Ubl conjugation pathway</keyword>
<keyword evidence="12" id="KW-1185">Reference proteome</keyword>
<dbReference type="Pfam" id="PF00642">
    <property type="entry name" value="zf-CCCH"/>
    <property type="match status" value="1"/>
</dbReference>
<evidence type="ECO:0000313" key="11">
    <source>
        <dbReference type="EMBL" id="KAF2196783.1"/>
    </source>
</evidence>
<dbReference type="CDD" id="cd20335">
    <property type="entry name" value="BRcat_RBR"/>
    <property type="match status" value="1"/>
</dbReference>
<dbReference type="Pfam" id="PF22191">
    <property type="entry name" value="IBR_1"/>
    <property type="match status" value="1"/>
</dbReference>
<dbReference type="Pfam" id="PF01485">
    <property type="entry name" value="IBR"/>
    <property type="match status" value="1"/>
</dbReference>
<evidence type="ECO:0000256" key="3">
    <source>
        <dbReference type="ARBA" id="ARBA00022723"/>
    </source>
</evidence>
<dbReference type="GO" id="GO:0097039">
    <property type="term" value="P:protein linear polyubiquitination"/>
    <property type="evidence" value="ECO:0007669"/>
    <property type="project" value="TreeGrafter"/>
</dbReference>
<evidence type="ECO:0000256" key="1">
    <source>
        <dbReference type="ARBA" id="ARBA00004906"/>
    </source>
</evidence>
<organism evidence="11 12">
    <name type="scientific">Delitschia confertaspora ATCC 74209</name>
    <dbReference type="NCBI Taxonomy" id="1513339"/>
    <lineage>
        <taxon>Eukaryota</taxon>
        <taxon>Fungi</taxon>
        <taxon>Dikarya</taxon>
        <taxon>Ascomycota</taxon>
        <taxon>Pezizomycotina</taxon>
        <taxon>Dothideomycetes</taxon>
        <taxon>Pleosporomycetidae</taxon>
        <taxon>Pleosporales</taxon>
        <taxon>Delitschiaceae</taxon>
        <taxon>Delitschia</taxon>
    </lineage>
</organism>
<dbReference type="Gene3D" id="3.30.40.10">
    <property type="entry name" value="Zinc/RING finger domain, C3HC4 (zinc finger)"/>
    <property type="match status" value="1"/>
</dbReference>
<keyword evidence="3 8" id="KW-0479">Metal-binding</keyword>
<evidence type="ECO:0000256" key="7">
    <source>
        <dbReference type="ARBA" id="ARBA00022833"/>
    </source>
</evidence>
<dbReference type="GO" id="GO:0043161">
    <property type="term" value="P:proteasome-mediated ubiquitin-dependent protein catabolic process"/>
    <property type="evidence" value="ECO:0007669"/>
    <property type="project" value="TreeGrafter"/>
</dbReference>
<dbReference type="SUPFAM" id="SSF90229">
    <property type="entry name" value="CCCH zinc finger"/>
    <property type="match status" value="1"/>
</dbReference>
<dbReference type="PANTHER" id="PTHR22770:SF13">
    <property type="entry name" value="RING-TYPE DOMAIN-CONTAINING PROTEIN"/>
    <property type="match status" value="1"/>
</dbReference>
<evidence type="ECO:0000256" key="6">
    <source>
        <dbReference type="ARBA" id="ARBA00022786"/>
    </source>
</evidence>
<evidence type="ECO:0000259" key="10">
    <source>
        <dbReference type="PROSITE" id="PS51873"/>
    </source>
</evidence>
<dbReference type="EMBL" id="ML994324">
    <property type="protein sequence ID" value="KAF2196783.1"/>
    <property type="molecule type" value="Genomic_DNA"/>
</dbReference>
<feature type="domain" description="RING-type" evidence="10">
    <location>
        <begin position="561"/>
        <end position="781"/>
    </location>
</feature>
<comment type="caution">
    <text evidence="11">The sequence shown here is derived from an EMBL/GenBank/DDBJ whole genome shotgun (WGS) entry which is preliminary data.</text>
</comment>
<dbReference type="Gene3D" id="1.20.120.1750">
    <property type="match status" value="1"/>
</dbReference>
<dbReference type="AlphaFoldDB" id="A0A9P4JHU7"/>
<dbReference type="PROSITE" id="PS50103">
    <property type="entry name" value="ZF_C3H1"/>
    <property type="match status" value="1"/>
</dbReference>
<sequence>MAMCRFHARGLCKNGNTCRFLHEKTLSQPDTTSALSASERLNINPTDGPEDDFTRELAGASVCFGEFGQVIKISLPTDFSLAYMTGFGPDITREEIVDILGGVGFKAESQSIRILPSAAALETKATVKVEDPSFAKKLSDKLKNHHSGITATPIPVSTKRADCKKVHLSWHKAIRIVWLNFGRVDIAKRVSEKFNQGRYICLGQDAIASAPKSNSGQGGQIIHAETNPAAWTVVLILSSDVARNATSKDVEKAITAQEDKPRHIELGKVSYIAKDHKVGMEVRRLLERHGPLESFYLSVTSKGKRVKATALFQDEADARSACSLNNRSLDILGGLKLNVAIVFSVKAKTPTAIFRVLRERLDEESRTWKDKHLAFHIYTDPSNPFTTLKVEGNDPKDVTEARKTLDKIFSGLVLKDGGDIIWNPTFSINGRAYKKLKEIEQNLHVAINRDKTKRTLKFFGPTDKYQQVVHQIGEMLKEQSCSSYEINLRPDQFAEVMHGGFKNIEHALGRDVAALDVIARKITIIGTEEQRATALEILSGKRAVQIHSPSRNIMGSPEPNSNPDCPICFCEVDCPIQASCGHTYCRECFEECCKAAASTSKSDFQVRCQGDEGTCRSIFTVRELKDHLSSSGFESLLESSFNEYTKRNPDAFRYCPTPDCGYIYRCAPAFTANVLDTRVTKFSVFTHTCPNCLESLCHSCHTHHGSYTCAEYKDIASGGYEALAKLKKALNIKDCPKCTTPMEKTEGCNHMTCAGCRAHICWVCMAVFESSGPCYEHMKREHGSIGLGLERFMVE</sequence>
<dbReference type="GO" id="GO:0004842">
    <property type="term" value="F:ubiquitin-protein transferase activity"/>
    <property type="evidence" value="ECO:0007669"/>
    <property type="project" value="TreeGrafter"/>
</dbReference>
<dbReference type="PANTHER" id="PTHR22770">
    <property type="entry name" value="UBIQUITIN CONJUGATING ENZYME 7 INTERACTING PROTEIN-RELATED"/>
    <property type="match status" value="1"/>
</dbReference>
<keyword evidence="4" id="KW-0677">Repeat</keyword>
<keyword evidence="2" id="KW-0808">Transferase</keyword>
<dbReference type="PROSITE" id="PS51873">
    <property type="entry name" value="TRIAD"/>
    <property type="match status" value="1"/>
</dbReference>
<reference evidence="11" key="1">
    <citation type="journal article" date="2020" name="Stud. Mycol.">
        <title>101 Dothideomycetes genomes: a test case for predicting lifestyles and emergence of pathogens.</title>
        <authorList>
            <person name="Haridas S."/>
            <person name="Albert R."/>
            <person name="Binder M."/>
            <person name="Bloem J."/>
            <person name="Labutti K."/>
            <person name="Salamov A."/>
            <person name="Andreopoulos B."/>
            <person name="Baker S."/>
            <person name="Barry K."/>
            <person name="Bills G."/>
            <person name="Bluhm B."/>
            <person name="Cannon C."/>
            <person name="Castanera R."/>
            <person name="Culley D."/>
            <person name="Daum C."/>
            <person name="Ezra D."/>
            <person name="Gonzalez J."/>
            <person name="Henrissat B."/>
            <person name="Kuo A."/>
            <person name="Liang C."/>
            <person name="Lipzen A."/>
            <person name="Lutzoni F."/>
            <person name="Magnuson J."/>
            <person name="Mondo S."/>
            <person name="Nolan M."/>
            <person name="Ohm R."/>
            <person name="Pangilinan J."/>
            <person name="Park H.-J."/>
            <person name="Ramirez L."/>
            <person name="Alfaro M."/>
            <person name="Sun H."/>
            <person name="Tritt A."/>
            <person name="Yoshinaga Y."/>
            <person name="Zwiers L.-H."/>
            <person name="Turgeon B."/>
            <person name="Goodwin S."/>
            <person name="Spatafora J."/>
            <person name="Crous P."/>
            <person name="Grigoriev I."/>
        </authorList>
    </citation>
    <scope>NUCLEOTIDE SEQUENCE</scope>
    <source>
        <strain evidence="11">ATCC 74209</strain>
    </source>
</reference>
<feature type="zinc finger region" description="C3H1-type" evidence="8">
    <location>
        <begin position="1"/>
        <end position="25"/>
    </location>
</feature>
<comment type="pathway">
    <text evidence="1">Protein modification; protein ubiquitination.</text>
</comment>
<gene>
    <name evidence="11" type="ORF">GQ43DRAFT_425899</name>
</gene>
<feature type="domain" description="C3H1-type" evidence="9">
    <location>
        <begin position="1"/>
        <end position="25"/>
    </location>
</feature>
<dbReference type="InterPro" id="IPR013083">
    <property type="entry name" value="Znf_RING/FYVE/PHD"/>
</dbReference>
<dbReference type="GO" id="GO:0008270">
    <property type="term" value="F:zinc ion binding"/>
    <property type="evidence" value="ECO:0007669"/>
    <property type="project" value="UniProtKB-KW"/>
</dbReference>
<dbReference type="InterPro" id="IPR036855">
    <property type="entry name" value="Znf_CCCH_sf"/>
</dbReference>
<keyword evidence="7 8" id="KW-0862">Zinc</keyword>
<dbReference type="SUPFAM" id="SSF57850">
    <property type="entry name" value="RING/U-box"/>
    <property type="match status" value="2"/>
</dbReference>
<dbReference type="InterPro" id="IPR051628">
    <property type="entry name" value="LUBAC_E3_Ligases"/>
</dbReference>
<evidence type="ECO:0000256" key="2">
    <source>
        <dbReference type="ARBA" id="ARBA00022679"/>
    </source>
</evidence>
<dbReference type="InterPro" id="IPR002867">
    <property type="entry name" value="IBR_dom"/>
</dbReference>
<dbReference type="InterPro" id="IPR000571">
    <property type="entry name" value="Znf_CCCH"/>
</dbReference>
<name>A0A9P4JHU7_9PLEO</name>
<dbReference type="CDD" id="cd22585">
    <property type="entry name" value="Rcat_RBR_DEAH12-like"/>
    <property type="match status" value="1"/>
</dbReference>
<dbReference type="Gene3D" id="4.10.1000.10">
    <property type="entry name" value="Zinc finger, CCCH-type"/>
    <property type="match status" value="1"/>
</dbReference>
<keyword evidence="5 8" id="KW-0863">Zinc-finger</keyword>
<dbReference type="Proteomes" id="UP000799536">
    <property type="component" value="Unassembled WGS sequence"/>
</dbReference>
<dbReference type="InterPro" id="IPR044066">
    <property type="entry name" value="TRIAD_supradom"/>
</dbReference>
<evidence type="ECO:0000313" key="12">
    <source>
        <dbReference type="Proteomes" id="UP000799536"/>
    </source>
</evidence>
<protein>
    <submittedName>
        <fullName evidence="11">Uncharacterized protein</fullName>
    </submittedName>
</protein>
<evidence type="ECO:0000256" key="4">
    <source>
        <dbReference type="ARBA" id="ARBA00022737"/>
    </source>
</evidence>
<dbReference type="GO" id="GO:0000151">
    <property type="term" value="C:ubiquitin ligase complex"/>
    <property type="evidence" value="ECO:0007669"/>
    <property type="project" value="TreeGrafter"/>
</dbReference>
<accession>A0A9P4JHU7</accession>
<dbReference type="GO" id="GO:0043130">
    <property type="term" value="F:ubiquitin binding"/>
    <property type="evidence" value="ECO:0007669"/>
    <property type="project" value="TreeGrafter"/>
</dbReference>
<proteinExistence type="predicted"/>